<reference evidence="11" key="1">
    <citation type="submission" date="2016-10" db="EMBL/GenBank/DDBJ databases">
        <authorList>
            <person name="Varghese N."/>
            <person name="Submissions S."/>
        </authorList>
    </citation>
    <scope>NUCLEOTIDE SEQUENCE [LARGE SCALE GENOMIC DNA]</scope>
    <source>
        <strain evidence="11">CGMCC 1.9127</strain>
    </source>
</reference>
<evidence type="ECO:0000256" key="7">
    <source>
        <dbReference type="SAM" id="Phobius"/>
    </source>
</evidence>
<feature type="transmembrane region" description="Helical" evidence="7">
    <location>
        <begin position="369"/>
        <end position="389"/>
    </location>
</feature>
<keyword evidence="11" id="KW-1185">Reference proteome</keyword>
<dbReference type="Pfam" id="PF12704">
    <property type="entry name" value="MacB_PCD"/>
    <property type="match status" value="1"/>
</dbReference>
<dbReference type="InterPro" id="IPR051447">
    <property type="entry name" value="Lipoprotein-release_system"/>
</dbReference>
<evidence type="ECO:0000313" key="11">
    <source>
        <dbReference type="Proteomes" id="UP000199297"/>
    </source>
</evidence>
<dbReference type="Pfam" id="PF02687">
    <property type="entry name" value="FtsX"/>
    <property type="match status" value="1"/>
</dbReference>
<dbReference type="AlphaFoldDB" id="A0A1H7U2T9"/>
<accession>A0A1H7U2T9</accession>
<evidence type="ECO:0000256" key="6">
    <source>
        <dbReference type="ARBA" id="ARBA00023136"/>
    </source>
</evidence>
<comment type="subcellular location">
    <subcellularLocation>
        <location evidence="1">Cell membrane</location>
        <topology evidence="1">Multi-pass membrane protein</topology>
    </subcellularLocation>
</comment>
<dbReference type="Proteomes" id="UP000199297">
    <property type="component" value="Unassembled WGS sequence"/>
</dbReference>
<keyword evidence="3" id="KW-1003">Cell membrane</keyword>
<proteinExistence type="inferred from homology"/>
<evidence type="ECO:0000313" key="10">
    <source>
        <dbReference type="EMBL" id="SEL91095.1"/>
    </source>
</evidence>
<dbReference type="OrthoDB" id="9770036at2"/>
<keyword evidence="10" id="KW-0449">Lipoprotein</keyword>
<dbReference type="GO" id="GO:0098797">
    <property type="term" value="C:plasma membrane protein complex"/>
    <property type="evidence" value="ECO:0007669"/>
    <property type="project" value="TreeGrafter"/>
</dbReference>
<dbReference type="STRING" id="641665.GCA_002104455_02239"/>
<evidence type="ECO:0000256" key="1">
    <source>
        <dbReference type="ARBA" id="ARBA00004651"/>
    </source>
</evidence>
<dbReference type="GO" id="GO:0044874">
    <property type="term" value="P:lipoprotein localization to outer membrane"/>
    <property type="evidence" value="ECO:0007669"/>
    <property type="project" value="TreeGrafter"/>
</dbReference>
<evidence type="ECO:0000259" key="9">
    <source>
        <dbReference type="Pfam" id="PF12704"/>
    </source>
</evidence>
<evidence type="ECO:0000256" key="5">
    <source>
        <dbReference type="ARBA" id="ARBA00022989"/>
    </source>
</evidence>
<sequence>MLFKMAFRNLLRNKRRTLLTSLMMIGGYTFISMSLALVNGSYGQIISAFTEQYTGHVQVANNDFVENPSLQKTIAHYNDRINEIEKNDLVRIVAPRIYSEALLYSKNKTFGAEIVGIDPKREMDATHYDKRIFEGIPFDKDDTNYKAIIGKKIAKILSAKIGEDIVLISQGADGSIANDIFKIVGIIGTEQEGKDDYRVYLPLKTAAEFYTLYGRVHELSIHLKDFNKARNFAQNLHFTDKNLIARPWQIVESDFYRAMNADQRANNISIFILILMVGVGILNTILMSTLERTREFGVLKALGTLPKQLFSLILMEGIFLSLICTAVGLIFSLSLNYYLTKNGIVFSEPIPVAGTTISELRAQISLDSYLYPTLLIILTTLLATLYPGIKSSKIGVSEALREI</sequence>
<comment type="similarity">
    <text evidence="2">Belongs to the ABC-4 integral membrane protein family. LolC/E subfamily.</text>
</comment>
<dbReference type="InterPro" id="IPR003838">
    <property type="entry name" value="ABC3_permease_C"/>
</dbReference>
<dbReference type="PANTHER" id="PTHR30489">
    <property type="entry name" value="LIPOPROTEIN-RELEASING SYSTEM TRANSMEMBRANE PROTEIN LOLE"/>
    <property type="match status" value="1"/>
</dbReference>
<feature type="transmembrane region" description="Helical" evidence="7">
    <location>
        <begin position="268"/>
        <end position="288"/>
    </location>
</feature>
<evidence type="ECO:0000259" key="8">
    <source>
        <dbReference type="Pfam" id="PF02687"/>
    </source>
</evidence>
<keyword evidence="6 7" id="KW-0472">Membrane</keyword>
<organism evidence="10 11">
    <name type="scientific">Colwellia chukchiensis</name>
    <dbReference type="NCBI Taxonomy" id="641665"/>
    <lineage>
        <taxon>Bacteria</taxon>
        <taxon>Pseudomonadati</taxon>
        <taxon>Pseudomonadota</taxon>
        <taxon>Gammaproteobacteria</taxon>
        <taxon>Alteromonadales</taxon>
        <taxon>Colwelliaceae</taxon>
        <taxon>Colwellia</taxon>
    </lineage>
</organism>
<dbReference type="PANTHER" id="PTHR30489:SF0">
    <property type="entry name" value="LIPOPROTEIN-RELEASING SYSTEM TRANSMEMBRANE PROTEIN LOLE"/>
    <property type="match status" value="1"/>
</dbReference>
<dbReference type="InterPro" id="IPR025857">
    <property type="entry name" value="MacB_PCD"/>
</dbReference>
<evidence type="ECO:0000256" key="4">
    <source>
        <dbReference type="ARBA" id="ARBA00022692"/>
    </source>
</evidence>
<protein>
    <submittedName>
        <fullName evidence="10">ABC-type transport system, involved in lipoprotein release, permease component</fullName>
    </submittedName>
</protein>
<keyword evidence="5 7" id="KW-1133">Transmembrane helix</keyword>
<name>A0A1H7U2T9_9GAMM</name>
<dbReference type="RefSeq" id="WP_085286172.1">
    <property type="nucleotide sequence ID" value="NZ_FOBI01000032.1"/>
</dbReference>
<dbReference type="EMBL" id="FOBI01000032">
    <property type="protein sequence ID" value="SEL91095.1"/>
    <property type="molecule type" value="Genomic_DNA"/>
</dbReference>
<feature type="domain" description="ABC3 transporter permease C-terminal" evidence="8">
    <location>
        <begin position="268"/>
        <end position="394"/>
    </location>
</feature>
<evidence type="ECO:0000256" key="3">
    <source>
        <dbReference type="ARBA" id="ARBA00022475"/>
    </source>
</evidence>
<gene>
    <name evidence="10" type="ORF">SAMN05216262_13215</name>
</gene>
<evidence type="ECO:0000256" key="2">
    <source>
        <dbReference type="ARBA" id="ARBA00005236"/>
    </source>
</evidence>
<feature type="transmembrane region" description="Helical" evidence="7">
    <location>
        <begin position="309"/>
        <end position="331"/>
    </location>
</feature>
<keyword evidence="4 7" id="KW-0812">Transmembrane</keyword>
<feature type="domain" description="MacB-like periplasmic core" evidence="9">
    <location>
        <begin position="17"/>
        <end position="221"/>
    </location>
</feature>